<feature type="transmembrane region" description="Helical" evidence="6">
    <location>
        <begin position="334"/>
        <end position="354"/>
    </location>
</feature>
<feature type="transmembrane region" description="Helical" evidence="6">
    <location>
        <begin position="274"/>
        <end position="294"/>
    </location>
</feature>
<accession>D9TTX0</accession>
<name>D9TTX0_THETC</name>
<feature type="transmembrane region" description="Helical" evidence="6">
    <location>
        <begin position="12"/>
        <end position="34"/>
    </location>
</feature>
<dbReference type="Proteomes" id="UP000001626">
    <property type="component" value="Chromosome"/>
</dbReference>
<dbReference type="InterPro" id="IPR011701">
    <property type="entry name" value="MFS"/>
</dbReference>
<evidence type="ECO:0000256" key="2">
    <source>
        <dbReference type="ARBA" id="ARBA00022448"/>
    </source>
</evidence>
<evidence type="ECO:0000256" key="6">
    <source>
        <dbReference type="SAM" id="Phobius"/>
    </source>
</evidence>
<sequence>MQKSKREIVISNIVLIGMVSLFIDMSTEMVYPIIPLFLTATLGASPAIVGIIEGIAESIASLLKVFSGYIGDKYRNKKVLTFIGYLASVVYKILLLLASSWVGVLIARIIDRTGKGIRTAPRDALVAQSSDKGKLGGSFGLHKMLDMAGSSIGAFLAFIMVTVGLKYSAAFMWSIIPAVLGIMIIPFIKEDRSKEQKSEKMTFRGLKLNWKLKLYLAVMFIFNLGNSSNTFLLLKAQDSGFSSSHVMMLYLIFNVSASLLAIPSGKLSDKFGRSLILVPGYIIYGLVYLGFAFFNSKILILILFIAYGAYTAFISGAERAFVAEVSPHGYKGTVLGIYGMIQGIGLLLASIIAGAMWDHISSEAPFIFGGILGIASAALISVILNSDRSLKDIKRETL</sequence>
<dbReference type="GeneID" id="93864781"/>
<keyword evidence="2" id="KW-0813">Transport</keyword>
<dbReference type="OrthoDB" id="9803985at2"/>
<organism evidence="8 9">
    <name type="scientific">Thermoanaerobacterium thermosaccharolyticum (strain ATCC 7956 / DSM 571 / NCIMB 9385 / NCA 3814 / NCTC 13789 / WDCM 00135 / 2032)</name>
    <name type="common">Clostridium thermosaccharolyticum</name>
    <dbReference type="NCBI Taxonomy" id="580327"/>
    <lineage>
        <taxon>Bacteria</taxon>
        <taxon>Bacillati</taxon>
        <taxon>Bacillota</taxon>
        <taxon>Clostridia</taxon>
        <taxon>Thermoanaerobacterales</taxon>
        <taxon>Thermoanaerobacteraceae</taxon>
        <taxon>Thermoanaerobacterium</taxon>
    </lineage>
</organism>
<feature type="transmembrane region" description="Helical" evidence="6">
    <location>
        <begin position="208"/>
        <end position="225"/>
    </location>
</feature>
<keyword evidence="9" id="KW-1185">Reference proteome</keyword>
<proteinExistence type="predicted"/>
<feature type="domain" description="Major facilitator superfamily (MFS) profile" evidence="7">
    <location>
        <begin position="13"/>
        <end position="388"/>
    </location>
</feature>
<feature type="transmembrane region" description="Helical" evidence="6">
    <location>
        <begin position="82"/>
        <end position="107"/>
    </location>
</feature>
<dbReference type="GO" id="GO:0005886">
    <property type="term" value="C:plasma membrane"/>
    <property type="evidence" value="ECO:0007669"/>
    <property type="project" value="UniProtKB-SubCell"/>
</dbReference>
<feature type="transmembrane region" description="Helical" evidence="6">
    <location>
        <begin position="245"/>
        <end position="262"/>
    </location>
</feature>
<dbReference type="eggNOG" id="COG2223">
    <property type="taxonomic scope" value="Bacteria"/>
</dbReference>
<evidence type="ECO:0000256" key="1">
    <source>
        <dbReference type="ARBA" id="ARBA00004651"/>
    </source>
</evidence>
<evidence type="ECO:0000313" key="9">
    <source>
        <dbReference type="Proteomes" id="UP000001626"/>
    </source>
</evidence>
<keyword evidence="3 6" id="KW-0812">Transmembrane</keyword>
<dbReference type="InterPro" id="IPR020846">
    <property type="entry name" value="MFS_dom"/>
</dbReference>
<comment type="subcellular location">
    <subcellularLocation>
        <location evidence="1">Cell membrane</location>
        <topology evidence="1">Multi-pass membrane protein</topology>
    </subcellularLocation>
</comment>
<dbReference type="Gene3D" id="1.20.1250.20">
    <property type="entry name" value="MFS general substrate transporter like domains"/>
    <property type="match status" value="2"/>
</dbReference>
<dbReference type="EMBL" id="CP002171">
    <property type="protein sequence ID" value="ADL69446.1"/>
    <property type="molecule type" value="Genomic_DNA"/>
</dbReference>
<dbReference type="PANTHER" id="PTHR23518:SF2">
    <property type="entry name" value="MAJOR FACILITATOR SUPERFAMILY TRANSPORTER"/>
    <property type="match status" value="1"/>
</dbReference>
<reference evidence="8 9" key="1">
    <citation type="submission" date="2010-08" db="EMBL/GenBank/DDBJ databases">
        <title>Complete sequence of Thermoanaerobacterium thermosaccharolyticum DSM 571.</title>
        <authorList>
            <consortium name="US DOE Joint Genome Institute"/>
            <person name="Lucas S."/>
            <person name="Copeland A."/>
            <person name="Lapidus A."/>
            <person name="Cheng J.-F."/>
            <person name="Bruce D."/>
            <person name="Goodwin L."/>
            <person name="Pitluck S."/>
            <person name="Teshima H."/>
            <person name="Detter J.C."/>
            <person name="Han C."/>
            <person name="Tapia R."/>
            <person name="Land M."/>
            <person name="Hauser L."/>
            <person name="Chang Y.-J."/>
            <person name="Jeffries C."/>
            <person name="Kyrpides N."/>
            <person name="Ivanova N."/>
            <person name="Mikhailova N."/>
            <person name="Hemme C.L."/>
            <person name="Woyke T."/>
        </authorList>
    </citation>
    <scope>NUCLEOTIDE SEQUENCE [LARGE SCALE GENOMIC DNA]</scope>
    <source>
        <strain evidence="9">ATCC 7956 / DSM 571 / NCIMB 9385 / NCA 3814 / NCTC 13789 / WDCM 00135 / 2032</strain>
    </source>
</reference>
<dbReference type="HOGENOM" id="CLU_040020_1_0_9"/>
<dbReference type="GO" id="GO:0022857">
    <property type="term" value="F:transmembrane transporter activity"/>
    <property type="evidence" value="ECO:0007669"/>
    <property type="project" value="InterPro"/>
</dbReference>
<keyword evidence="4 6" id="KW-1133">Transmembrane helix</keyword>
<feature type="transmembrane region" description="Helical" evidence="6">
    <location>
        <begin position="171"/>
        <end position="188"/>
    </location>
</feature>
<evidence type="ECO:0000256" key="3">
    <source>
        <dbReference type="ARBA" id="ARBA00022692"/>
    </source>
</evidence>
<protein>
    <submittedName>
        <fullName evidence="8">Major facilitator superfamily MFS_1</fullName>
    </submittedName>
</protein>
<evidence type="ECO:0000256" key="4">
    <source>
        <dbReference type="ARBA" id="ARBA00022989"/>
    </source>
</evidence>
<dbReference type="RefSeq" id="WP_013298412.1">
    <property type="nucleotide sequence ID" value="NC_014410.1"/>
</dbReference>
<dbReference type="AlphaFoldDB" id="D9TTX0"/>
<evidence type="ECO:0000256" key="5">
    <source>
        <dbReference type="ARBA" id="ARBA00023136"/>
    </source>
</evidence>
<dbReference type="PANTHER" id="PTHR23518">
    <property type="entry name" value="C-METHYLTRANSFERASE"/>
    <property type="match status" value="1"/>
</dbReference>
<evidence type="ECO:0000313" key="8">
    <source>
        <dbReference type="EMBL" id="ADL69446.1"/>
    </source>
</evidence>
<dbReference type="InterPro" id="IPR036259">
    <property type="entry name" value="MFS_trans_sf"/>
</dbReference>
<dbReference type="KEGG" id="ttm:Tthe_1962"/>
<dbReference type="Pfam" id="PF07690">
    <property type="entry name" value="MFS_1"/>
    <property type="match status" value="1"/>
</dbReference>
<dbReference type="CDD" id="cd17370">
    <property type="entry name" value="MFS_MJ1317_like"/>
    <property type="match status" value="1"/>
</dbReference>
<feature type="transmembrane region" description="Helical" evidence="6">
    <location>
        <begin position="300"/>
        <end position="322"/>
    </location>
</feature>
<dbReference type="PROSITE" id="PS50850">
    <property type="entry name" value="MFS"/>
    <property type="match status" value="1"/>
</dbReference>
<dbReference type="SUPFAM" id="SSF103473">
    <property type="entry name" value="MFS general substrate transporter"/>
    <property type="match status" value="1"/>
</dbReference>
<feature type="transmembrane region" description="Helical" evidence="6">
    <location>
        <begin position="144"/>
        <end position="165"/>
    </location>
</feature>
<keyword evidence="5 6" id="KW-0472">Membrane</keyword>
<feature type="transmembrane region" description="Helical" evidence="6">
    <location>
        <begin position="366"/>
        <end position="385"/>
    </location>
</feature>
<gene>
    <name evidence="8" type="ordered locus">Tthe_1962</name>
</gene>
<evidence type="ECO:0000259" key="7">
    <source>
        <dbReference type="PROSITE" id="PS50850"/>
    </source>
</evidence>